<dbReference type="InterPro" id="IPR000160">
    <property type="entry name" value="GGDEF_dom"/>
</dbReference>
<dbReference type="SMART" id="SM00267">
    <property type="entry name" value="GGDEF"/>
    <property type="match status" value="1"/>
</dbReference>
<feature type="transmembrane region" description="Helical" evidence="1">
    <location>
        <begin position="46"/>
        <end position="68"/>
    </location>
</feature>
<reference evidence="4 5" key="1">
    <citation type="submission" date="2023-07" db="EMBL/GenBank/DDBJ databases">
        <title>Sequencing the genomes of 1000 actinobacteria strains.</title>
        <authorList>
            <person name="Klenk H.-P."/>
        </authorList>
    </citation>
    <scope>NUCLEOTIDE SEQUENCE [LARGE SCALE GENOMIC DNA]</scope>
    <source>
        <strain evidence="4 5">DSM 44711</strain>
    </source>
</reference>
<dbReference type="Gene3D" id="3.30.450.40">
    <property type="match status" value="1"/>
</dbReference>
<dbReference type="AlphaFoldDB" id="A0AAE3ZRD2"/>
<dbReference type="Gene3D" id="3.30.70.270">
    <property type="match status" value="1"/>
</dbReference>
<dbReference type="GO" id="GO:0071111">
    <property type="term" value="F:cyclic-guanylate-specific phosphodiesterase activity"/>
    <property type="evidence" value="ECO:0007669"/>
    <property type="project" value="InterPro"/>
</dbReference>
<feature type="transmembrane region" description="Helical" evidence="1">
    <location>
        <begin position="217"/>
        <end position="233"/>
    </location>
</feature>
<gene>
    <name evidence="4" type="ORF">J2S44_003776</name>
</gene>
<evidence type="ECO:0000259" key="3">
    <source>
        <dbReference type="PROSITE" id="PS50887"/>
    </source>
</evidence>
<dbReference type="PROSITE" id="PS50887">
    <property type="entry name" value="GGDEF"/>
    <property type="match status" value="1"/>
</dbReference>
<dbReference type="InterPro" id="IPR043128">
    <property type="entry name" value="Rev_trsase/Diguanyl_cyclase"/>
</dbReference>
<sequence>MVEATTSHRADQLLRQLVSLFTLAAVPILIWAGWTAARNSDLPEWWLPIVAAAMIAFTVDVGTSMIRIRSAIVSYNWSETGILLTIAFLPPHWALLCLAAGTALPKVRRRIRPDKIAFNTAKAVLTAGLALAVTTLIFGPLHGDHLPIPQQLAALVVAGAVLIVTDDLLAMPVLALATGGTLRQLVLGDWPIRLLTLMVKIAAALAAAATWRVDPPWTLIVAAVAVVVQLLYQNRMRTREERKAWQRLATVTEALNDTDLTRVLHTAVVRAEPLFSANEIEVTIGGRLVRGRGESVVFDGPPDDAPQPERQVFAMPLLGSGAGGEIGVLRLRFHSEVRLSEREQYTLRTFASALSTAIRNATAYQELMSVAASHAQEATHDQLTGLLNRRALLDRGAHHLHEPHHDGLTAMLLIDLNHFKEVNDTLGHTAGDAVLTEVARRLAEAAHPGDIVARLGGDEFAVLLRGLSAPAVAMHRAEVLLDTLHHPFTAEGMQLRVEASGGIAVAPGRGGMTELLRRADVAMYQAKRGGERIATYSRVKDTADIARLALGGDLTRAVEEEEFAVNFQPILDLGTGEVVAAEALSRWHHPVRGHLDPLRFLETVERSGLLPAFTDTVLEKSLGAVTTLRDAGYDLPVAVNVSPRSLLDPGFPALVAARLATHDVPADRLVLELTETLALSQLAVVDRVLHELRDAGVRLALDDFGTGYSSLAAVPRIPVQEIKIDRRFVAAMDGSPEAAAVVRATVELGRSLDLLVVAEGVESPAQRKALWELGCGAGQGHLFARAMPVDTLLGALRLGSGDRPGHLAPSLHDTGAVVRLSATRRASGRSGSRLPHLPA</sequence>
<dbReference type="PANTHER" id="PTHR33121:SF70">
    <property type="entry name" value="SIGNALING PROTEIN YKOW"/>
    <property type="match status" value="1"/>
</dbReference>
<feature type="transmembrane region" description="Helical" evidence="1">
    <location>
        <begin position="190"/>
        <end position="211"/>
    </location>
</feature>
<dbReference type="InterPro" id="IPR001633">
    <property type="entry name" value="EAL_dom"/>
</dbReference>
<dbReference type="SMART" id="SM00052">
    <property type="entry name" value="EAL"/>
    <property type="match status" value="1"/>
</dbReference>
<dbReference type="CDD" id="cd01949">
    <property type="entry name" value="GGDEF"/>
    <property type="match status" value="1"/>
</dbReference>
<dbReference type="Proteomes" id="UP001183629">
    <property type="component" value="Unassembled WGS sequence"/>
</dbReference>
<dbReference type="RefSeq" id="WP_310415562.1">
    <property type="nucleotide sequence ID" value="NZ_JAVDYC010000001.1"/>
</dbReference>
<dbReference type="Gene3D" id="3.20.20.450">
    <property type="entry name" value="EAL domain"/>
    <property type="match status" value="1"/>
</dbReference>
<name>A0AAE3ZRD2_9ACTN</name>
<dbReference type="SUPFAM" id="SSF141868">
    <property type="entry name" value="EAL domain-like"/>
    <property type="match status" value="1"/>
</dbReference>
<keyword evidence="1" id="KW-0472">Membrane</keyword>
<keyword evidence="5" id="KW-1185">Reference proteome</keyword>
<evidence type="ECO:0000313" key="5">
    <source>
        <dbReference type="Proteomes" id="UP001183629"/>
    </source>
</evidence>
<organism evidence="4 5">
    <name type="scientific">Catenuloplanes niger</name>
    <dbReference type="NCBI Taxonomy" id="587534"/>
    <lineage>
        <taxon>Bacteria</taxon>
        <taxon>Bacillati</taxon>
        <taxon>Actinomycetota</taxon>
        <taxon>Actinomycetes</taxon>
        <taxon>Micromonosporales</taxon>
        <taxon>Micromonosporaceae</taxon>
        <taxon>Catenuloplanes</taxon>
    </lineage>
</organism>
<dbReference type="NCBIfam" id="TIGR00254">
    <property type="entry name" value="GGDEF"/>
    <property type="match status" value="1"/>
</dbReference>
<dbReference type="SUPFAM" id="SSF55781">
    <property type="entry name" value="GAF domain-like"/>
    <property type="match status" value="1"/>
</dbReference>
<feature type="transmembrane region" description="Helical" evidence="1">
    <location>
        <begin position="116"/>
        <end position="140"/>
    </location>
</feature>
<comment type="caution">
    <text evidence="4">The sequence shown here is derived from an EMBL/GenBank/DDBJ whole genome shotgun (WGS) entry which is preliminary data.</text>
</comment>
<dbReference type="EMBL" id="JAVDYC010000001">
    <property type="protein sequence ID" value="MDR7323526.1"/>
    <property type="molecule type" value="Genomic_DNA"/>
</dbReference>
<evidence type="ECO:0000313" key="4">
    <source>
        <dbReference type="EMBL" id="MDR7323526.1"/>
    </source>
</evidence>
<evidence type="ECO:0000259" key="2">
    <source>
        <dbReference type="PROSITE" id="PS50883"/>
    </source>
</evidence>
<keyword evidence="1" id="KW-1133">Transmembrane helix</keyword>
<dbReference type="InterPro" id="IPR035919">
    <property type="entry name" value="EAL_sf"/>
</dbReference>
<feature type="domain" description="GGDEF" evidence="3">
    <location>
        <begin position="407"/>
        <end position="538"/>
    </location>
</feature>
<feature type="transmembrane region" description="Helical" evidence="1">
    <location>
        <begin position="13"/>
        <end position="34"/>
    </location>
</feature>
<keyword evidence="1" id="KW-0812">Transmembrane</keyword>
<feature type="transmembrane region" description="Helical" evidence="1">
    <location>
        <begin position="152"/>
        <end position="178"/>
    </location>
</feature>
<dbReference type="Pfam" id="PF00990">
    <property type="entry name" value="GGDEF"/>
    <property type="match status" value="1"/>
</dbReference>
<proteinExistence type="predicted"/>
<dbReference type="PROSITE" id="PS50883">
    <property type="entry name" value="EAL"/>
    <property type="match status" value="1"/>
</dbReference>
<protein>
    <submittedName>
        <fullName evidence="4">Diguanylate cyclase (GGDEF)-like protein</fullName>
    </submittedName>
</protein>
<dbReference type="InterPro" id="IPR029787">
    <property type="entry name" value="Nucleotide_cyclase"/>
</dbReference>
<evidence type="ECO:0000256" key="1">
    <source>
        <dbReference type="SAM" id="Phobius"/>
    </source>
</evidence>
<feature type="domain" description="EAL" evidence="2">
    <location>
        <begin position="547"/>
        <end position="800"/>
    </location>
</feature>
<dbReference type="InterPro" id="IPR029016">
    <property type="entry name" value="GAF-like_dom_sf"/>
</dbReference>
<accession>A0AAE3ZRD2</accession>
<dbReference type="SUPFAM" id="SSF55073">
    <property type="entry name" value="Nucleotide cyclase"/>
    <property type="match status" value="1"/>
</dbReference>
<dbReference type="Pfam" id="PF00563">
    <property type="entry name" value="EAL"/>
    <property type="match status" value="1"/>
</dbReference>
<dbReference type="PANTHER" id="PTHR33121">
    <property type="entry name" value="CYCLIC DI-GMP PHOSPHODIESTERASE PDEF"/>
    <property type="match status" value="1"/>
</dbReference>
<dbReference type="InterPro" id="IPR050706">
    <property type="entry name" value="Cyclic-di-GMP_PDE-like"/>
</dbReference>
<dbReference type="CDD" id="cd01948">
    <property type="entry name" value="EAL"/>
    <property type="match status" value="1"/>
</dbReference>
<feature type="transmembrane region" description="Helical" evidence="1">
    <location>
        <begin position="80"/>
        <end position="104"/>
    </location>
</feature>